<dbReference type="AlphaFoldDB" id="A0ABD0LBA5"/>
<dbReference type="EMBL" id="JACVVK020000065">
    <property type="protein sequence ID" value="KAK7496657.1"/>
    <property type="molecule type" value="Genomic_DNA"/>
</dbReference>
<reference evidence="1 2" key="1">
    <citation type="journal article" date="2023" name="Sci. Data">
        <title>Genome assembly of the Korean intertidal mud-creeper Batillaria attramentaria.</title>
        <authorList>
            <person name="Patra A.K."/>
            <person name="Ho P.T."/>
            <person name="Jun S."/>
            <person name="Lee S.J."/>
            <person name="Kim Y."/>
            <person name="Won Y.J."/>
        </authorList>
    </citation>
    <scope>NUCLEOTIDE SEQUENCE [LARGE SCALE GENOMIC DNA]</scope>
    <source>
        <strain evidence="1">Wonlab-2016</strain>
    </source>
</reference>
<dbReference type="Proteomes" id="UP001519460">
    <property type="component" value="Unassembled WGS sequence"/>
</dbReference>
<organism evidence="1 2">
    <name type="scientific">Batillaria attramentaria</name>
    <dbReference type="NCBI Taxonomy" id="370345"/>
    <lineage>
        <taxon>Eukaryota</taxon>
        <taxon>Metazoa</taxon>
        <taxon>Spiralia</taxon>
        <taxon>Lophotrochozoa</taxon>
        <taxon>Mollusca</taxon>
        <taxon>Gastropoda</taxon>
        <taxon>Caenogastropoda</taxon>
        <taxon>Sorbeoconcha</taxon>
        <taxon>Cerithioidea</taxon>
        <taxon>Batillariidae</taxon>
        <taxon>Batillaria</taxon>
    </lineage>
</organism>
<comment type="caution">
    <text evidence="1">The sequence shown here is derived from an EMBL/GenBank/DDBJ whole genome shotgun (WGS) entry which is preliminary data.</text>
</comment>
<protein>
    <submittedName>
        <fullName evidence="1">Uncharacterized protein</fullName>
    </submittedName>
</protein>
<evidence type="ECO:0000313" key="1">
    <source>
        <dbReference type="EMBL" id="KAK7496657.1"/>
    </source>
</evidence>
<keyword evidence="2" id="KW-1185">Reference proteome</keyword>
<evidence type="ECO:0000313" key="2">
    <source>
        <dbReference type="Proteomes" id="UP001519460"/>
    </source>
</evidence>
<gene>
    <name evidence="1" type="ORF">BaRGS_00012064</name>
</gene>
<proteinExistence type="predicted"/>
<sequence length="61" mass="6357">ISSDTIGGNRKAAEANADSVHAGFVVLSTFQRNCVEVRKRSGLDGVGVRVGAEARNDGRKG</sequence>
<name>A0ABD0LBA5_9CAEN</name>
<accession>A0ABD0LBA5</accession>
<feature type="non-terminal residue" evidence="1">
    <location>
        <position position="1"/>
    </location>
</feature>